<dbReference type="EMBL" id="LAYC01000001">
    <property type="protein sequence ID" value="KYK61277.1"/>
    <property type="molecule type" value="Genomic_DNA"/>
</dbReference>
<feature type="domain" description="RRM" evidence="13">
    <location>
        <begin position="233"/>
        <end position="313"/>
    </location>
</feature>
<feature type="region of interest" description="Disordered" evidence="12">
    <location>
        <begin position="630"/>
        <end position="649"/>
    </location>
</feature>
<keyword evidence="15" id="KW-1185">Reference proteome</keyword>
<dbReference type="Pfam" id="PF00076">
    <property type="entry name" value="RRM_1"/>
    <property type="match status" value="1"/>
</dbReference>
<comment type="caution">
    <text evidence="14">The sequence shown here is derived from an EMBL/GenBank/DDBJ whole genome shotgun (WGS) entry which is preliminary data.</text>
</comment>
<keyword evidence="10 11" id="KW-0694">RNA-binding</keyword>
<keyword evidence="7 11" id="KW-0496">Mitochondrion</keyword>
<dbReference type="STRING" id="98403.A0A151GVY1"/>
<dbReference type="InterPro" id="IPR035979">
    <property type="entry name" value="RBD_domain_sf"/>
</dbReference>
<dbReference type="GeneID" id="63715062"/>
<accession>A0A151GVY1</accession>
<dbReference type="AlphaFoldDB" id="A0A151GVY1"/>
<evidence type="ECO:0000256" key="10">
    <source>
        <dbReference type="PROSITE-ProRule" id="PRU00176"/>
    </source>
</evidence>
<evidence type="ECO:0000256" key="1">
    <source>
        <dbReference type="ARBA" id="ARBA00004434"/>
    </source>
</evidence>
<evidence type="ECO:0000256" key="9">
    <source>
        <dbReference type="ARBA" id="ARBA00025276"/>
    </source>
</evidence>
<evidence type="ECO:0000259" key="13">
    <source>
        <dbReference type="PROSITE" id="PS50102"/>
    </source>
</evidence>
<keyword evidence="6" id="KW-1133">Transmembrane helix</keyword>
<dbReference type="InParanoid" id="A0A151GVY1"/>
<dbReference type="PANTHER" id="PTHR32198:SF2">
    <property type="entry name" value="MITOCHONDRIAL ESCAPE PROTEIN 2"/>
    <property type="match status" value="1"/>
</dbReference>
<sequence length="874" mass="97436">MVYFRAFASASTALQPGARLSTPLRRRPGLVSSRSPPCFSFMNHGSVHHAPVFRAWESTETKTTTSAPENKTTTAEKEAGHFTVDPNESLLFFNNLFPIRLSAILRLPSNSDRDLLRRFDNPTLGIMDPIRLVKRAIPEDMSLKVTEIMPRLKDGGVFVKVHHDPRIIDRNFSYHATTADTLLQRLEAQPLKPWFSPFRGVQGRWVRGSPWLEDLYRFPSPLLKAEFAPREPGATPAELSEEMLYSLFRRYGKIADIMPQAWDSKETPRYATIAFPRIRDAIMARNCLHGFLVTEAMGGGKDGTVLRLSYMKRVKPHSIWNWLTNHPRIVIPIIAALIAGASVIIFDPIRKFFIKVHVQQSLKFTQSRIYKWFKSRTDGLTFRTHRRDMMEGLSTIWNHRREPIEKLRGWLDGSSDTFVVITGPRGSGKVEMVMDQSLAGRKNVLLIDCKPIVDAGGEAGTLRRLASAVGYRPMFSWANSMSSMIDLAVQSTTGVKAGFSETLESQVDKVLRTTGAALKDIALSGRSSKDKDASLSEDAFLEAHPECRPVIVVDNFLHKNEEKSIMYEKIAEWAASMIQNNVAHVVFLTSDSAYSKPLSKAMPDRVFRTISLGDLDHKVARKYVMSRLEDDQKAEDATEAGEGVGTRPRPNVNGLDACIETLGGRLTDLEFLSRRIKAGQSPRQAVDEIVADGATDIVKMFLLPKSGDGERRYSTQQAWHLVKSLAEAPSLRYNQVLLTPTFSSSGSPSAADGEAALDALASAELISLKTHQGRPQLIRAGKPLHQAAFAVLVSDRVLKAKMDLAVASENTKVESKNIETVEKELALLGGLPRQTSETAARVIYLLNKLDASQKRIGDWEKEMATLKKVLNDEF</sequence>
<dbReference type="PANTHER" id="PTHR32198">
    <property type="entry name" value="MITOCHONDRIAL ESCAPE PROTEIN 2"/>
    <property type="match status" value="1"/>
</dbReference>
<reference evidence="14 15" key="1">
    <citation type="journal article" date="2016" name="Sci. Rep.">
        <title>Insights into Adaptations to a Near-Obligate Nematode Endoparasitic Lifestyle from the Finished Genome of Drechmeria coniospora.</title>
        <authorList>
            <person name="Zhang L."/>
            <person name="Zhou Z."/>
            <person name="Guo Q."/>
            <person name="Fokkens L."/>
            <person name="Miskei M."/>
            <person name="Pocsi I."/>
            <person name="Zhang W."/>
            <person name="Chen M."/>
            <person name="Wang L."/>
            <person name="Sun Y."/>
            <person name="Donzelli B.G."/>
            <person name="Gibson D.M."/>
            <person name="Nelson D.R."/>
            <person name="Luo J.G."/>
            <person name="Rep M."/>
            <person name="Liu H."/>
            <person name="Yang S."/>
            <person name="Wang J."/>
            <person name="Krasnoff S.B."/>
            <person name="Xu Y."/>
            <person name="Molnar I."/>
            <person name="Lin M."/>
        </authorList>
    </citation>
    <scope>NUCLEOTIDE SEQUENCE [LARGE SCALE GENOMIC DNA]</scope>
    <source>
        <strain evidence="14 15">ARSEF 6962</strain>
    </source>
</reference>
<dbReference type="InterPro" id="IPR000504">
    <property type="entry name" value="RRM_dom"/>
</dbReference>
<dbReference type="Proteomes" id="UP000076580">
    <property type="component" value="Chromosome 01"/>
</dbReference>
<organism evidence="14 15">
    <name type="scientific">Drechmeria coniospora</name>
    <name type="common">Nematophagous fungus</name>
    <name type="synonym">Meria coniospora</name>
    <dbReference type="NCBI Taxonomy" id="98403"/>
    <lineage>
        <taxon>Eukaryota</taxon>
        <taxon>Fungi</taxon>
        <taxon>Dikarya</taxon>
        <taxon>Ascomycota</taxon>
        <taxon>Pezizomycotina</taxon>
        <taxon>Sordariomycetes</taxon>
        <taxon>Hypocreomycetidae</taxon>
        <taxon>Hypocreales</taxon>
        <taxon>Ophiocordycipitaceae</taxon>
        <taxon>Drechmeria</taxon>
    </lineage>
</organism>
<evidence type="ECO:0000256" key="7">
    <source>
        <dbReference type="ARBA" id="ARBA00023128"/>
    </source>
</evidence>
<evidence type="ECO:0000256" key="11">
    <source>
        <dbReference type="RuleBase" id="RU367108"/>
    </source>
</evidence>
<dbReference type="GO" id="GO:0006397">
    <property type="term" value="P:mRNA processing"/>
    <property type="evidence" value="ECO:0007669"/>
    <property type="project" value="UniProtKB-UniRule"/>
</dbReference>
<keyword evidence="8" id="KW-0472">Membrane</keyword>
<dbReference type="FunCoup" id="A0A151GVY1">
    <property type="interactions" value="113"/>
</dbReference>
<dbReference type="GO" id="GO:0005743">
    <property type="term" value="C:mitochondrial inner membrane"/>
    <property type="evidence" value="ECO:0007669"/>
    <property type="project" value="UniProtKB-SubCell"/>
</dbReference>
<dbReference type="RefSeq" id="XP_040660629.1">
    <property type="nucleotide sequence ID" value="XM_040799746.1"/>
</dbReference>
<comment type="subcellular location">
    <subcellularLocation>
        <location evidence="1 11">Mitochondrion inner membrane</location>
        <topology evidence="1 11">Single-pass membrane protein</topology>
    </subcellularLocation>
</comment>
<dbReference type="PROSITE" id="PS50102">
    <property type="entry name" value="RRM"/>
    <property type="match status" value="1"/>
</dbReference>
<gene>
    <name evidence="14" type="ORF">DCS_02419</name>
</gene>
<comment type="function">
    <text evidence="9 11">Plays a role in maintaining the mitochondrial genome and in controlling the mtDNA escape. Involved in the regulation of mtDNA nucleotide structure and number. May have a dispensable role in early maturation of pre-rRNA.</text>
</comment>
<keyword evidence="4" id="KW-0812">Transmembrane</keyword>
<dbReference type="GO" id="GO:0003723">
    <property type="term" value="F:RNA binding"/>
    <property type="evidence" value="ECO:0007669"/>
    <property type="project" value="UniProtKB-UniRule"/>
</dbReference>
<evidence type="ECO:0000313" key="14">
    <source>
        <dbReference type="EMBL" id="KYK61277.1"/>
    </source>
</evidence>
<evidence type="ECO:0000313" key="15">
    <source>
        <dbReference type="Proteomes" id="UP000076580"/>
    </source>
</evidence>
<keyword evidence="11" id="KW-0507">mRNA processing</keyword>
<keyword evidence="5 11" id="KW-0999">Mitochondrion inner membrane</keyword>
<evidence type="ECO:0000256" key="5">
    <source>
        <dbReference type="ARBA" id="ARBA00022792"/>
    </source>
</evidence>
<evidence type="ECO:0000256" key="6">
    <source>
        <dbReference type="ARBA" id="ARBA00022989"/>
    </source>
</evidence>
<evidence type="ECO:0000256" key="2">
    <source>
        <dbReference type="ARBA" id="ARBA00010320"/>
    </source>
</evidence>
<name>A0A151GVY1_DRECN</name>
<evidence type="ECO:0000256" key="8">
    <source>
        <dbReference type="ARBA" id="ARBA00023136"/>
    </source>
</evidence>
<proteinExistence type="inferred from homology"/>
<dbReference type="InterPro" id="IPR039627">
    <property type="entry name" value="Yme2_C"/>
</dbReference>
<dbReference type="InterPro" id="IPR018850">
    <property type="entry name" value="Mt_escape_2_C"/>
</dbReference>
<evidence type="ECO:0000256" key="4">
    <source>
        <dbReference type="ARBA" id="ARBA00022692"/>
    </source>
</evidence>
<dbReference type="Pfam" id="PF10443">
    <property type="entry name" value="RNA12"/>
    <property type="match status" value="1"/>
</dbReference>
<protein>
    <recommendedName>
        <fullName evidence="3 11">Mitochondrial escape protein 2</fullName>
    </recommendedName>
</protein>
<comment type="similarity">
    <text evidence="2 11">Belongs to the YME2 family.</text>
</comment>
<evidence type="ECO:0000256" key="12">
    <source>
        <dbReference type="SAM" id="MobiDB-lite"/>
    </source>
</evidence>
<evidence type="ECO:0000256" key="3">
    <source>
        <dbReference type="ARBA" id="ARBA00020222"/>
    </source>
</evidence>
<dbReference type="SUPFAM" id="SSF54928">
    <property type="entry name" value="RNA-binding domain, RBD"/>
    <property type="match status" value="1"/>
</dbReference>